<comment type="caution">
    <text evidence="1">The sequence shown here is derived from an EMBL/GenBank/DDBJ whole genome shotgun (WGS) entry which is preliminary data.</text>
</comment>
<organism evidence="1 2">
    <name type="scientific">Naematelia encephala</name>
    <dbReference type="NCBI Taxonomy" id="71784"/>
    <lineage>
        <taxon>Eukaryota</taxon>
        <taxon>Fungi</taxon>
        <taxon>Dikarya</taxon>
        <taxon>Basidiomycota</taxon>
        <taxon>Agaricomycotina</taxon>
        <taxon>Tremellomycetes</taxon>
        <taxon>Tremellales</taxon>
        <taxon>Naemateliaceae</taxon>
        <taxon>Naematelia</taxon>
    </lineage>
</organism>
<dbReference type="AlphaFoldDB" id="A0A1Y2BLD6"/>
<dbReference type="OrthoDB" id="2838513at2759"/>
<proteinExistence type="predicted"/>
<dbReference type="InterPro" id="IPR023811">
    <property type="entry name" value="CHP04076"/>
</dbReference>
<sequence length="139" mass="15283">MSDTESTFQLFDLRVTVEAPADGSPLLCSSKPGDYLELKGEVLTLPANQGFSVYSLGALLPLLPAKQRALSKGDWMSREDRIACSDPACKSTMLIQRIAVSTFKQGENGVVELMDKKARAIMRQSSQAYIRQALTRLEI</sequence>
<keyword evidence="2" id="KW-1185">Reference proteome</keyword>
<reference evidence="1 2" key="1">
    <citation type="submission" date="2016-07" db="EMBL/GenBank/DDBJ databases">
        <title>Pervasive Adenine N6-methylation of Active Genes in Fungi.</title>
        <authorList>
            <consortium name="DOE Joint Genome Institute"/>
            <person name="Mondo S.J."/>
            <person name="Dannebaum R.O."/>
            <person name="Kuo R.C."/>
            <person name="Labutti K."/>
            <person name="Haridas S."/>
            <person name="Kuo A."/>
            <person name="Salamov A."/>
            <person name="Ahrendt S.R."/>
            <person name="Lipzen A."/>
            <person name="Sullivan W."/>
            <person name="Andreopoulos W.B."/>
            <person name="Clum A."/>
            <person name="Lindquist E."/>
            <person name="Daum C."/>
            <person name="Ramamoorthy G.K."/>
            <person name="Gryganskyi A."/>
            <person name="Culley D."/>
            <person name="Magnuson J.K."/>
            <person name="James T.Y."/>
            <person name="O'Malley M.A."/>
            <person name="Stajich J.E."/>
            <person name="Spatafora J.W."/>
            <person name="Visel A."/>
            <person name="Grigoriev I.V."/>
        </authorList>
    </citation>
    <scope>NUCLEOTIDE SEQUENCE [LARGE SCALE GENOMIC DNA]</scope>
    <source>
        <strain evidence="1 2">68-887.2</strain>
    </source>
</reference>
<accession>A0A1Y2BLD6</accession>
<dbReference type="EMBL" id="MCFC01000001">
    <property type="protein sequence ID" value="ORY35586.1"/>
    <property type="molecule type" value="Genomic_DNA"/>
</dbReference>
<dbReference type="NCBIfam" id="TIGR04076">
    <property type="entry name" value="TIGR04076 family protein"/>
    <property type="match status" value="1"/>
</dbReference>
<protein>
    <recommendedName>
        <fullName evidence="3">TIGR04076 family protein</fullName>
    </recommendedName>
</protein>
<gene>
    <name evidence="1" type="ORF">BCR39DRAFT_555728</name>
</gene>
<dbReference type="Proteomes" id="UP000193986">
    <property type="component" value="Unassembled WGS sequence"/>
</dbReference>
<name>A0A1Y2BLD6_9TREE</name>
<evidence type="ECO:0000313" key="2">
    <source>
        <dbReference type="Proteomes" id="UP000193986"/>
    </source>
</evidence>
<dbReference type="InParanoid" id="A0A1Y2BLD6"/>
<evidence type="ECO:0000313" key="1">
    <source>
        <dbReference type="EMBL" id="ORY35586.1"/>
    </source>
</evidence>
<evidence type="ECO:0008006" key="3">
    <source>
        <dbReference type="Google" id="ProtNLM"/>
    </source>
</evidence>